<dbReference type="PANTHER" id="PTHR12128:SF68">
    <property type="entry name" value="DIHYDRODIPICOLINATE SYNTHETASE"/>
    <property type="match status" value="1"/>
</dbReference>
<dbReference type="SUPFAM" id="SSF51569">
    <property type="entry name" value="Aldolase"/>
    <property type="match status" value="1"/>
</dbReference>
<sequence length="325" mass="34120">MTASSPLPFGIYVPSPTFFLPKQAAAYSALSSPLDLEAQLQHTLILAKAGIHGVVLLGSTGEAVHITVDERKELLSYVRKGLDAAGYADFPIIAGTGTNSTVETIALLQQAKDCGAVCGLVLAPSYFASAVTQEGLIEWYTLVADRSPIPIMIYYYPGVSNNLYIAPKTFEILAAHPNIVGTKLSHGNISHHTILAQNPIIKANNFHVFSGLGQQLLPIMTIGAAGAIDALAGIFPKTVVTLFNLSVAGKISEAQKIQYLVSCAEEAVAELGAVGVKEGVARYLKLGDKEGGRPPLAGGLSGGDAVWDAKYKSAFDAVAKLESTL</sequence>
<dbReference type="Pfam" id="PF00701">
    <property type="entry name" value="DHDPS"/>
    <property type="match status" value="1"/>
</dbReference>
<evidence type="ECO:0000256" key="1">
    <source>
        <dbReference type="ARBA" id="ARBA00023239"/>
    </source>
</evidence>
<name>A0ABR1F425_9ASCO</name>
<dbReference type="InterPro" id="IPR020624">
    <property type="entry name" value="Schiff_base-form_aldolases_CS"/>
</dbReference>
<dbReference type="EMBL" id="JBBJBU010000007">
    <property type="protein sequence ID" value="KAK7204571.1"/>
    <property type="molecule type" value="Genomic_DNA"/>
</dbReference>
<dbReference type="PRINTS" id="PR00146">
    <property type="entry name" value="DHPICSNTHASE"/>
</dbReference>
<dbReference type="InterPro" id="IPR013785">
    <property type="entry name" value="Aldolase_TIM"/>
</dbReference>
<dbReference type="Gene3D" id="3.20.20.70">
    <property type="entry name" value="Aldolase class I"/>
    <property type="match status" value="1"/>
</dbReference>
<evidence type="ECO:0000313" key="3">
    <source>
        <dbReference type="EMBL" id="KAK7204571.1"/>
    </source>
</evidence>
<evidence type="ECO:0000256" key="2">
    <source>
        <dbReference type="ARBA" id="ARBA00023270"/>
    </source>
</evidence>
<dbReference type="GeneID" id="90038297"/>
<reference evidence="3 4" key="1">
    <citation type="submission" date="2024-03" db="EMBL/GenBank/DDBJ databases">
        <title>Genome-scale model development and genomic sequencing of the oleaginous clade Lipomyces.</title>
        <authorList>
            <consortium name="Lawrence Berkeley National Laboratory"/>
            <person name="Czajka J.J."/>
            <person name="Han Y."/>
            <person name="Kim J."/>
            <person name="Mondo S.J."/>
            <person name="Hofstad B.A."/>
            <person name="Robles A."/>
            <person name="Haridas S."/>
            <person name="Riley R."/>
            <person name="LaButti K."/>
            <person name="Pangilinan J."/>
            <person name="Andreopoulos W."/>
            <person name="Lipzen A."/>
            <person name="Yan J."/>
            <person name="Wang M."/>
            <person name="Ng V."/>
            <person name="Grigoriev I.V."/>
            <person name="Spatafora J.W."/>
            <person name="Magnuson J.K."/>
            <person name="Baker S.E."/>
            <person name="Pomraning K.R."/>
        </authorList>
    </citation>
    <scope>NUCLEOTIDE SEQUENCE [LARGE SCALE GENOMIC DNA]</scope>
    <source>
        <strain evidence="3 4">Phaff 52-87</strain>
    </source>
</reference>
<dbReference type="PANTHER" id="PTHR12128">
    <property type="entry name" value="DIHYDRODIPICOLINATE SYNTHASE"/>
    <property type="match status" value="1"/>
</dbReference>
<keyword evidence="4" id="KW-1185">Reference proteome</keyword>
<proteinExistence type="predicted"/>
<dbReference type="RefSeq" id="XP_064767604.1">
    <property type="nucleotide sequence ID" value="XM_064912785.1"/>
</dbReference>
<keyword evidence="1" id="KW-0456">Lyase</keyword>
<keyword evidence="2" id="KW-0704">Schiff base</keyword>
<dbReference type="InterPro" id="IPR002220">
    <property type="entry name" value="DapA-like"/>
</dbReference>
<comment type="caution">
    <text evidence="3">The sequence shown here is derived from an EMBL/GenBank/DDBJ whole genome shotgun (WGS) entry which is preliminary data.</text>
</comment>
<dbReference type="SMART" id="SM01130">
    <property type="entry name" value="DHDPS"/>
    <property type="match status" value="1"/>
</dbReference>
<dbReference type="CDD" id="cd00408">
    <property type="entry name" value="DHDPS-like"/>
    <property type="match status" value="1"/>
</dbReference>
<organism evidence="3 4">
    <name type="scientific">Myxozyma melibiosi</name>
    <dbReference type="NCBI Taxonomy" id="54550"/>
    <lineage>
        <taxon>Eukaryota</taxon>
        <taxon>Fungi</taxon>
        <taxon>Dikarya</taxon>
        <taxon>Ascomycota</taxon>
        <taxon>Saccharomycotina</taxon>
        <taxon>Lipomycetes</taxon>
        <taxon>Lipomycetales</taxon>
        <taxon>Lipomycetaceae</taxon>
        <taxon>Myxozyma</taxon>
    </lineage>
</organism>
<dbReference type="Proteomes" id="UP001498771">
    <property type="component" value="Unassembled WGS sequence"/>
</dbReference>
<gene>
    <name evidence="3" type="ORF">BZA70DRAFT_279496</name>
</gene>
<accession>A0ABR1F425</accession>
<dbReference type="PROSITE" id="PS00665">
    <property type="entry name" value="DHDPS_1"/>
    <property type="match status" value="1"/>
</dbReference>
<evidence type="ECO:0000313" key="4">
    <source>
        <dbReference type="Proteomes" id="UP001498771"/>
    </source>
</evidence>
<protein>
    <submittedName>
        <fullName evidence="3">Dihydrodipicolinate synthase</fullName>
    </submittedName>
</protein>